<proteinExistence type="predicted"/>
<keyword evidence="19" id="KW-1185">Reference proteome</keyword>
<evidence type="ECO:0000313" key="19">
    <source>
        <dbReference type="Proteomes" id="UP000030746"/>
    </source>
</evidence>
<dbReference type="InterPro" id="IPR036443">
    <property type="entry name" value="Znf_RanBP2_sf"/>
</dbReference>
<dbReference type="InterPro" id="IPR012319">
    <property type="entry name" value="FPG_cat"/>
</dbReference>
<gene>
    <name evidence="18" type="ORF">LOTGIDRAFT_174963</name>
</gene>
<feature type="compositionally biased region" description="Basic and acidic residues" evidence="13">
    <location>
        <begin position="347"/>
        <end position="360"/>
    </location>
</feature>
<dbReference type="InterPro" id="IPR010666">
    <property type="entry name" value="Znf_GRF"/>
</dbReference>
<reference evidence="18 19" key="1">
    <citation type="journal article" date="2013" name="Nature">
        <title>Insights into bilaterian evolution from three spiralian genomes.</title>
        <authorList>
            <person name="Simakov O."/>
            <person name="Marletaz F."/>
            <person name="Cho S.J."/>
            <person name="Edsinger-Gonzales E."/>
            <person name="Havlak P."/>
            <person name="Hellsten U."/>
            <person name="Kuo D.H."/>
            <person name="Larsson T."/>
            <person name="Lv J."/>
            <person name="Arendt D."/>
            <person name="Savage R."/>
            <person name="Osoegawa K."/>
            <person name="de Jong P."/>
            <person name="Grimwood J."/>
            <person name="Chapman J.A."/>
            <person name="Shapiro H."/>
            <person name="Aerts A."/>
            <person name="Otillar R.P."/>
            <person name="Terry A.Y."/>
            <person name="Boore J.L."/>
            <person name="Grigoriev I.V."/>
            <person name="Lindberg D.R."/>
            <person name="Seaver E.C."/>
            <person name="Weisblat D.A."/>
            <person name="Putnam N.H."/>
            <person name="Rokhsar D.S."/>
        </authorList>
    </citation>
    <scope>NUCLEOTIDE SEQUENCE [LARGE SCALE GENOMIC DNA]</scope>
</reference>
<dbReference type="SMART" id="SM00547">
    <property type="entry name" value="ZnF_RBZ"/>
    <property type="match status" value="1"/>
</dbReference>
<dbReference type="PROSITE" id="PS51068">
    <property type="entry name" value="FPG_CAT"/>
    <property type="match status" value="1"/>
</dbReference>
<dbReference type="PROSITE" id="PS51999">
    <property type="entry name" value="ZF_GRF"/>
    <property type="match status" value="2"/>
</dbReference>
<dbReference type="Pfam" id="PF06839">
    <property type="entry name" value="Zn_ribbon_GRF"/>
    <property type="match status" value="2"/>
</dbReference>
<evidence type="ECO:0000259" key="17">
    <source>
        <dbReference type="PROSITE" id="PS51999"/>
    </source>
</evidence>
<dbReference type="Gene3D" id="2.30.30.380">
    <property type="entry name" value="Zn-finger domain of Sec23/24"/>
    <property type="match status" value="1"/>
</dbReference>
<accession>V4C3S9</accession>
<evidence type="ECO:0000256" key="3">
    <source>
        <dbReference type="ARBA" id="ARBA00022763"/>
    </source>
</evidence>
<feature type="domain" description="GRF-type" evidence="17">
    <location>
        <begin position="427"/>
        <end position="470"/>
    </location>
</feature>
<evidence type="ECO:0000259" key="14">
    <source>
        <dbReference type="PROSITE" id="PS50199"/>
    </source>
</evidence>
<dbReference type="InterPro" id="IPR015887">
    <property type="entry name" value="DNA_glyclase_Znf_dom_DNA_BS"/>
</dbReference>
<dbReference type="GO" id="GO:0019104">
    <property type="term" value="F:DNA N-glycosylase activity"/>
    <property type="evidence" value="ECO:0007669"/>
    <property type="project" value="InterPro"/>
</dbReference>
<dbReference type="Gene3D" id="3.20.190.10">
    <property type="entry name" value="MutM-like, N-terminal"/>
    <property type="match status" value="1"/>
</dbReference>
<dbReference type="EMBL" id="KB201541">
    <property type="protein sequence ID" value="ESO96204.1"/>
    <property type="molecule type" value="Genomic_DNA"/>
</dbReference>
<keyword evidence="4 12" id="KW-0863">Zinc-finger</keyword>
<evidence type="ECO:0000256" key="4">
    <source>
        <dbReference type="ARBA" id="ARBA00022771"/>
    </source>
</evidence>
<keyword evidence="7" id="KW-0238">DNA-binding</keyword>
<evidence type="ECO:0000256" key="6">
    <source>
        <dbReference type="ARBA" id="ARBA00022833"/>
    </source>
</evidence>
<protein>
    <recommendedName>
        <fullName evidence="1">DNA-(apurinic or apyrimidinic site) lyase</fullName>
        <ecNumber evidence="1">4.2.99.18</ecNumber>
    </recommendedName>
</protein>
<evidence type="ECO:0000256" key="5">
    <source>
        <dbReference type="ARBA" id="ARBA00022801"/>
    </source>
</evidence>
<name>V4C3S9_LOTGI</name>
<dbReference type="PROSITE" id="PS51066">
    <property type="entry name" value="ZF_FPG_2"/>
    <property type="match status" value="1"/>
</dbReference>
<sequence>MVEGPGCKLKGENIRAGLRNKILSKIIVRSPIQANGTKREELSVSEQKKQTDSNELVERKLDDVVTLGKELFMIFGDKCLRLHFLMNGSHRISESGNMVLTGKKIPPVLEVYFGPTVLFFYESSFDVSRPSCKWVQIIQERSIPRGLVKNQLCRKTGSPLNKHYKIYSLAQCKSCGTRVTKTKMGDDSSRVTYFCHICQTEDVTKLDNLTLPSKNSLLNWVQSSNAKIETQESNWSCQTCTLLNSANRITCEVCGGPKSNQSKTSSQNSEIIQLTDNRENLFTFVKETKLLETSLNSCTNISKPNPFALMDTTGKNFQNDISHDLKSSKSISKPKISEIVVKSRKRTSSEFHDTQNDNKRARTNQSELDQSDTNWKFPNCSGHKQKCGLWQTHKPGPNNRRWFFTCALKGKQKCNHFEWADIYFPCCPGHNKTCSINTVLKVGANNGRKFFSCAQSRKEQCQFFEWAEGFGGVAVAR</sequence>
<dbReference type="GO" id="GO:0006284">
    <property type="term" value="P:base-excision repair"/>
    <property type="evidence" value="ECO:0007669"/>
    <property type="project" value="InterPro"/>
</dbReference>
<evidence type="ECO:0000256" key="2">
    <source>
        <dbReference type="ARBA" id="ARBA00022723"/>
    </source>
</evidence>
<keyword evidence="6" id="KW-0862">Zinc</keyword>
<keyword evidence="3" id="KW-0227">DNA damage</keyword>
<keyword evidence="5" id="KW-0378">Hydrolase</keyword>
<feature type="domain" description="FPG-type" evidence="15">
    <location>
        <begin position="165"/>
        <end position="200"/>
    </location>
</feature>
<dbReference type="Gene3D" id="1.10.8.50">
    <property type="match status" value="1"/>
</dbReference>
<keyword evidence="11" id="KW-0326">Glycosidase</keyword>
<keyword evidence="2" id="KW-0479">Metal-binding</keyword>
<feature type="domain" description="RanBP2-type" evidence="14">
    <location>
        <begin position="231"/>
        <end position="260"/>
    </location>
</feature>
<keyword evidence="8" id="KW-0234">DNA repair</keyword>
<dbReference type="InterPro" id="IPR001876">
    <property type="entry name" value="Znf_RanBP2"/>
</dbReference>
<evidence type="ECO:0000256" key="10">
    <source>
        <dbReference type="ARBA" id="ARBA00023268"/>
    </source>
</evidence>
<dbReference type="EC" id="4.2.99.18" evidence="1"/>
<keyword evidence="10" id="KW-0511">Multifunctional enzyme</keyword>
<evidence type="ECO:0000256" key="12">
    <source>
        <dbReference type="PROSITE-ProRule" id="PRU00322"/>
    </source>
</evidence>
<feature type="domain" description="GRF-type" evidence="17">
    <location>
        <begin position="380"/>
        <end position="423"/>
    </location>
</feature>
<dbReference type="AlphaFoldDB" id="V4C3S9"/>
<dbReference type="Proteomes" id="UP000030746">
    <property type="component" value="Unassembled WGS sequence"/>
</dbReference>
<feature type="region of interest" description="Disordered" evidence="13">
    <location>
        <begin position="342"/>
        <end position="370"/>
    </location>
</feature>
<evidence type="ECO:0000256" key="9">
    <source>
        <dbReference type="ARBA" id="ARBA00023239"/>
    </source>
</evidence>
<evidence type="ECO:0000256" key="7">
    <source>
        <dbReference type="ARBA" id="ARBA00023125"/>
    </source>
</evidence>
<evidence type="ECO:0000256" key="8">
    <source>
        <dbReference type="ARBA" id="ARBA00023204"/>
    </source>
</evidence>
<dbReference type="CTD" id="20242941"/>
<dbReference type="InterPro" id="IPR000214">
    <property type="entry name" value="Znf_DNA_glyclase/AP_lyase"/>
</dbReference>
<keyword evidence="9" id="KW-0456">Lyase</keyword>
<evidence type="ECO:0000256" key="1">
    <source>
        <dbReference type="ARBA" id="ARBA00012720"/>
    </source>
</evidence>
<dbReference type="SUPFAM" id="SSF90209">
    <property type="entry name" value="Ran binding protein zinc finger-like"/>
    <property type="match status" value="1"/>
</dbReference>
<dbReference type="OrthoDB" id="498125at2759"/>
<dbReference type="GO" id="GO:0008270">
    <property type="term" value="F:zinc ion binding"/>
    <property type="evidence" value="ECO:0007669"/>
    <property type="project" value="UniProtKB-KW"/>
</dbReference>
<dbReference type="OMA" id="MGENGRM"/>
<dbReference type="InterPro" id="IPR035937">
    <property type="entry name" value="FPG_N"/>
</dbReference>
<dbReference type="SUPFAM" id="SSF81624">
    <property type="entry name" value="N-terminal domain of MutM-like DNA repair proteins"/>
    <property type="match status" value="1"/>
</dbReference>
<dbReference type="GO" id="GO:0140078">
    <property type="term" value="F:class I DNA-(apurinic or apyrimidinic site) endonuclease activity"/>
    <property type="evidence" value="ECO:0007669"/>
    <property type="project" value="UniProtKB-EC"/>
</dbReference>
<dbReference type="RefSeq" id="XP_009053103.1">
    <property type="nucleotide sequence ID" value="XM_009054855.1"/>
</dbReference>
<organism evidence="18 19">
    <name type="scientific">Lottia gigantea</name>
    <name type="common">Giant owl limpet</name>
    <dbReference type="NCBI Taxonomy" id="225164"/>
    <lineage>
        <taxon>Eukaryota</taxon>
        <taxon>Metazoa</taxon>
        <taxon>Spiralia</taxon>
        <taxon>Lophotrochozoa</taxon>
        <taxon>Mollusca</taxon>
        <taxon>Gastropoda</taxon>
        <taxon>Patellogastropoda</taxon>
        <taxon>Lottioidea</taxon>
        <taxon>Lottiidae</taxon>
        <taxon>Lottia</taxon>
    </lineage>
</organism>
<dbReference type="HOGENOM" id="CLU_482283_0_0_1"/>
<dbReference type="PROSITE" id="PS01242">
    <property type="entry name" value="ZF_FPG_1"/>
    <property type="match status" value="1"/>
</dbReference>
<dbReference type="PROSITE" id="PS50199">
    <property type="entry name" value="ZF_RANBP2_2"/>
    <property type="match status" value="1"/>
</dbReference>
<feature type="domain" description="Formamidopyrimidine-DNA glycosylase catalytic" evidence="16">
    <location>
        <begin position="2"/>
        <end position="114"/>
    </location>
</feature>
<evidence type="ECO:0000256" key="13">
    <source>
        <dbReference type="SAM" id="MobiDB-lite"/>
    </source>
</evidence>
<evidence type="ECO:0000259" key="16">
    <source>
        <dbReference type="PROSITE" id="PS51068"/>
    </source>
</evidence>
<evidence type="ECO:0000313" key="18">
    <source>
        <dbReference type="EMBL" id="ESO96204.1"/>
    </source>
</evidence>
<evidence type="ECO:0000259" key="15">
    <source>
        <dbReference type="PROSITE" id="PS51066"/>
    </source>
</evidence>
<dbReference type="KEGG" id="lgi:LOTGIDRAFT_174963"/>
<dbReference type="PROSITE" id="PS01358">
    <property type="entry name" value="ZF_RANBP2_1"/>
    <property type="match status" value="1"/>
</dbReference>
<evidence type="ECO:0000256" key="11">
    <source>
        <dbReference type="ARBA" id="ARBA00023295"/>
    </source>
</evidence>
<dbReference type="GO" id="GO:0003677">
    <property type="term" value="F:DNA binding"/>
    <property type="evidence" value="ECO:0007669"/>
    <property type="project" value="UniProtKB-KW"/>
</dbReference>
<dbReference type="GeneID" id="20242941"/>
<dbReference type="STRING" id="225164.V4C3S9"/>